<dbReference type="Pfam" id="PF05686">
    <property type="entry name" value="Glyco_transf_90"/>
    <property type="match status" value="1"/>
</dbReference>
<evidence type="ECO:0000313" key="2">
    <source>
        <dbReference type="EMBL" id="CCA67199.1"/>
    </source>
</evidence>
<dbReference type="OMA" id="KATMNPC"/>
<name>G4T787_SERID</name>
<accession>G4T787</accession>
<proteinExistence type="predicted"/>
<dbReference type="InterPro" id="IPR051091">
    <property type="entry name" value="O-Glucosyltr/Glycosyltrsf_90"/>
</dbReference>
<reference evidence="2 3" key="1">
    <citation type="journal article" date="2011" name="PLoS Pathog.">
        <title>Endophytic Life Strategies Decoded by Genome and Transcriptome Analyses of the Mutualistic Root Symbiont Piriformospora indica.</title>
        <authorList>
            <person name="Zuccaro A."/>
            <person name="Lahrmann U."/>
            <person name="Guldener U."/>
            <person name="Langen G."/>
            <person name="Pfiffi S."/>
            <person name="Biedenkopf D."/>
            <person name="Wong P."/>
            <person name="Samans B."/>
            <person name="Grimm C."/>
            <person name="Basiewicz M."/>
            <person name="Murat C."/>
            <person name="Martin F."/>
            <person name="Kogel K.H."/>
        </authorList>
    </citation>
    <scope>NUCLEOTIDE SEQUENCE [LARGE SCALE GENOMIC DNA]</scope>
    <source>
        <strain evidence="2 3">DSM 11827</strain>
    </source>
</reference>
<gene>
    <name evidence="2" type="ORF">PIIN_01031</name>
</gene>
<comment type="caution">
    <text evidence="2">The sequence shown here is derived from an EMBL/GenBank/DDBJ whole genome shotgun (WGS) entry which is preliminary data.</text>
</comment>
<dbReference type="STRING" id="1109443.G4T787"/>
<evidence type="ECO:0000313" key="3">
    <source>
        <dbReference type="Proteomes" id="UP000007148"/>
    </source>
</evidence>
<keyword evidence="3" id="KW-1185">Reference proteome</keyword>
<protein>
    <recommendedName>
        <fullName evidence="1">Glycosyl transferase CAP10 domain-containing protein</fullName>
    </recommendedName>
</protein>
<dbReference type="InParanoid" id="G4T787"/>
<evidence type="ECO:0000259" key="1">
    <source>
        <dbReference type="SMART" id="SM00672"/>
    </source>
</evidence>
<dbReference type="SMART" id="SM00672">
    <property type="entry name" value="CAP10"/>
    <property type="match status" value="1"/>
</dbReference>
<dbReference type="eggNOG" id="KOG2458">
    <property type="taxonomic scope" value="Eukaryota"/>
</dbReference>
<organism evidence="2 3">
    <name type="scientific">Serendipita indica (strain DSM 11827)</name>
    <name type="common">Root endophyte fungus</name>
    <name type="synonym">Piriformospora indica</name>
    <dbReference type="NCBI Taxonomy" id="1109443"/>
    <lineage>
        <taxon>Eukaryota</taxon>
        <taxon>Fungi</taxon>
        <taxon>Dikarya</taxon>
        <taxon>Basidiomycota</taxon>
        <taxon>Agaricomycotina</taxon>
        <taxon>Agaricomycetes</taxon>
        <taxon>Sebacinales</taxon>
        <taxon>Serendipitaceae</taxon>
        <taxon>Serendipita</taxon>
    </lineage>
</organism>
<dbReference type="EMBL" id="CAFZ01000010">
    <property type="protein sequence ID" value="CCA67199.1"/>
    <property type="molecule type" value="Genomic_DNA"/>
</dbReference>
<dbReference type="InterPro" id="IPR006598">
    <property type="entry name" value="CAP10"/>
</dbReference>
<dbReference type="PANTHER" id="PTHR12203:SF118">
    <property type="entry name" value="BETA-1,2-XYLOSYLTRANSFERASE 1"/>
    <property type="match status" value="1"/>
</dbReference>
<dbReference type="PANTHER" id="PTHR12203">
    <property type="entry name" value="KDEL LYS-ASP-GLU-LEU CONTAINING - RELATED"/>
    <property type="match status" value="1"/>
</dbReference>
<dbReference type="Proteomes" id="UP000007148">
    <property type="component" value="Unassembled WGS sequence"/>
</dbReference>
<dbReference type="HOGENOM" id="CLU_005027_3_2_1"/>
<feature type="domain" description="Glycosyl transferase CAP10" evidence="1">
    <location>
        <begin position="349"/>
        <end position="610"/>
    </location>
</feature>
<sequence>MLPFRASLRFLHTNIHRVFVLALLCIALFNLVNRGVLPLSRVRAPKHVIQDDEAEDLAADDLIVDLPIVEHHHHHSQLRHHAHGHKLASHKFRDDGLLEVNPDGRHPIYDLMSRAERAWEDKVATQSKTLAEAVTQYRQRYHREPPLGFGEWWKYVKVHNVQLPDEYDQIYRDLEPFWGMHPSMIRSLQSEFMSEPGTYTLSNGHDGYGPVYISSTSMSASEEAEILQGRASLQMDVIQPVSQWLPPFQATFIYHDNPLMLVAQSLRQAALDAAAMQEHLDQLEAWNPHDFGWTTLCPPSTPLRRMHDALDIPNLDELHSKLPKTFIYNHVRSMNPCLHPTHINLNGQLLNFEYGPTPRWKYYPSFSMSTTTMHADILTVAPENWVEDVGVDPPWDRKPHSKLLWRGSTTGMDMKGRRKWRLSQRLRLVDLANRMNGSHQVLHPHSPLSPVGMPLVSSSAELNGRLMDIAFTSNASQCELQICKEIEKDYRFRQERLTWDEANKYKYLLDGNGWSARFKRLMTTNSLVLKATICPEWYADRIQSWVHYVPVKTDLTDLYDLMTFFRGDGSDNTGNDRLAEKIATAGKKWSKTFWRKEDETAYMFRLLLEWARVSDPNRDIMYFKWTNEDVEL</sequence>
<dbReference type="AlphaFoldDB" id="G4T787"/>
<dbReference type="OrthoDB" id="541052at2759"/>